<name>A0A165JME5_XYLHT</name>
<feature type="compositionally biased region" description="Low complexity" evidence="1">
    <location>
        <begin position="1"/>
        <end position="20"/>
    </location>
</feature>
<dbReference type="InterPro" id="IPR052635">
    <property type="entry name" value="Sec_Metab_Biosynth_Reg"/>
</dbReference>
<reference evidence="3 4" key="1">
    <citation type="journal article" date="2016" name="Fungal Biol.">
        <title>The genome of Xylona heveae provides a window into fungal endophytism.</title>
        <authorList>
            <person name="Gazis R."/>
            <person name="Kuo A."/>
            <person name="Riley R."/>
            <person name="LaButti K."/>
            <person name="Lipzen A."/>
            <person name="Lin J."/>
            <person name="Amirebrahimi M."/>
            <person name="Hesse C.N."/>
            <person name="Spatafora J.W."/>
            <person name="Henrissat B."/>
            <person name="Hainaut M."/>
            <person name="Grigoriev I.V."/>
            <person name="Hibbett D.S."/>
        </authorList>
    </citation>
    <scope>NUCLEOTIDE SEQUENCE [LARGE SCALE GENOMIC DNA]</scope>
    <source>
        <strain evidence="3 4">TC161</strain>
    </source>
</reference>
<evidence type="ECO:0000256" key="1">
    <source>
        <dbReference type="SAM" id="MobiDB-lite"/>
    </source>
</evidence>
<dbReference type="PANTHER" id="PTHR39607">
    <property type="entry name" value="XANTHOCILLIN BIOSYNTHESIS CLUSTER TRANSCRIPTION FACTOR XANC-RELATED"/>
    <property type="match status" value="1"/>
</dbReference>
<sequence>MSRQYSSTATYAATPASRYSNSHGTSSAFSESANPNEDWTKISDLAERRRIQNRIAQRNYRRKLKRRLEDLERRAASPPQTAAEVNKTYSSQAQTGDDNQTVPGNAMPVVVEPSVCKPASPSPLMNNHPYRQSFDDRNSMFSHQYTRQLSTSPPPFSYSYPADSAVFMPYPQHLAYHAMPLTASDLSTHTNYLAPLSSAAGILPSTETCIKEESNFYADEEMLSPFSTSYALMAGMDIPTRPYHDASLQVSLSNFTIHFFKGSI</sequence>
<protein>
    <recommendedName>
        <fullName evidence="2">BZIP domain-containing protein</fullName>
    </recommendedName>
</protein>
<dbReference type="OMA" id="SSQYQSC"/>
<dbReference type="CDD" id="cd14688">
    <property type="entry name" value="bZIP_YAP"/>
    <property type="match status" value="1"/>
</dbReference>
<feature type="region of interest" description="Disordered" evidence="1">
    <location>
        <begin position="71"/>
        <end position="106"/>
    </location>
</feature>
<dbReference type="Gene3D" id="1.20.5.170">
    <property type="match status" value="1"/>
</dbReference>
<dbReference type="PANTHER" id="PTHR39607:SF1">
    <property type="entry name" value="B-ZIP TRANSCRIPTION FACTOR (EUROFUNG)"/>
    <property type="match status" value="1"/>
</dbReference>
<dbReference type="EMBL" id="KV407454">
    <property type="protein sequence ID" value="KZF26422.1"/>
    <property type="molecule type" value="Genomic_DNA"/>
</dbReference>
<dbReference type="OrthoDB" id="194358at2759"/>
<dbReference type="GO" id="GO:0003700">
    <property type="term" value="F:DNA-binding transcription factor activity"/>
    <property type="evidence" value="ECO:0007669"/>
    <property type="project" value="InterPro"/>
</dbReference>
<accession>A0A165JME5</accession>
<feature type="domain" description="BZIP" evidence="2">
    <location>
        <begin position="48"/>
        <end position="63"/>
    </location>
</feature>
<dbReference type="PROSITE" id="PS00036">
    <property type="entry name" value="BZIP_BASIC"/>
    <property type="match status" value="1"/>
</dbReference>
<dbReference type="AlphaFoldDB" id="A0A165JME5"/>
<evidence type="ECO:0000313" key="3">
    <source>
        <dbReference type="EMBL" id="KZF26422.1"/>
    </source>
</evidence>
<dbReference type="GeneID" id="28894138"/>
<dbReference type="RefSeq" id="XP_018191977.1">
    <property type="nucleotide sequence ID" value="XM_018329001.1"/>
</dbReference>
<dbReference type="STRING" id="1328760.A0A165JME5"/>
<feature type="compositionally biased region" description="Polar residues" evidence="1">
    <location>
        <begin position="87"/>
        <end position="103"/>
    </location>
</feature>
<feature type="compositionally biased region" description="Polar residues" evidence="1">
    <location>
        <begin position="21"/>
        <end position="37"/>
    </location>
</feature>
<evidence type="ECO:0000313" key="4">
    <source>
        <dbReference type="Proteomes" id="UP000076632"/>
    </source>
</evidence>
<dbReference type="InterPro" id="IPR046347">
    <property type="entry name" value="bZIP_sf"/>
</dbReference>
<gene>
    <name evidence="3" type="ORF">L228DRAFT_12189</name>
</gene>
<feature type="region of interest" description="Disordered" evidence="1">
    <location>
        <begin position="1"/>
        <end position="38"/>
    </location>
</feature>
<proteinExistence type="predicted"/>
<dbReference type="InterPro" id="IPR004827">
    <property type="entry name" value="bZIP"/>
</dbReference>
<dbReference type="SUPFAM" id="SSF57959">
    <property type="entry name" value="Leucine zipper domain"/>
    <property type="match status" value="1"/>
</dbReference>
<organism evidence="3 4">
    <name type="scientific">Xylona heveae (strain CBS 132557 / TC161)</name>
    <dbReference type="NCBI Taxonomy" id="1328760"/>
    <lineage>
        <taxon>Eukaryota</taxon>
        <taxon>Fungi</taxon>
        <taxon>Dikarya</taxon>
        <taxon>Ascomycota</taxon>
        <taxon>Pezizomycotina</taxon>
        <taxon>Xylonomycetes</taxon>
        <taxon>Xylonales</taxon>
        <taxon>Xylonaceae</taxon>
        <taxon>Xylona</taxon>
    </lineage>
</organism>
<dbReference type="InParanoid" id="A0A165JME5"/>
<keyword evidence="4" id="KW-1185">Reference proteome</keyword>
<evidence type="ECO:0000259" key="2">
    <source>
        <dbReference type="PROSITE" id="PS00036"/>
    </source>
</evidence>
<dbReference type="Proteomes" id="UP000076632">
    <property type="component" value="Unassembled WGS sequence"/>
</dbReference>